<reference evidence="1" key="1">
    <citation type="submission" date="2019-12" db="EMBL/GenBank/DDBJ databases">
        <title>Genome sequencing and annotation of Brassica cretica.</title>
        <authorList>
            <person name="Studholme D.J."/>
            <person name="Sarris P.F."/>
        </authorList>
    </citation>
    <scope>NUCLEOTIDE SEQUENCE</scope>
    <source>
        <strain evidence="1">PFS-102/07</strain>
        <tissue evidence="1">Leaf</tissue>
    </source>
</reference>
<sequence length="58" mass="6525">MKINVDERGEARRAEFMTVVHEMVKAEVRSYMAEMQRNNGGGFVVGGFYDSGITPKVE</sequence>
<comment type="caution">
    <text evidence="1">The sequence shown here is derived from an EMBL/GenBank/DDBJ whole genome shotgun (WGS) entry which is preliminary data.</text>
</comment>
<dbReference type="AlphaFoldDB" id="A0A8S9K8I4"/>
<gene>
    <name evidence="1" type="ORF">F2Q70_00040596</name>
</gene>
<evidence type="ECO:0000313" key="1">
    <source>
        <dbReference type="EMBL" id="KAF2589863.1"/>
    </source>
</evidence>
<proteinExistence type="predicted"/>
<organism evidence="1">
    <name type="scientific">Brassica cretica</name>
    <name type="common">Mustard</name>
    <dbReference type="NCBI Taxonomy" id="69181"/>
    <lineage>
        <taxon>Eukaryota</taxon>
        <taxon>Viridiplantae</taxon>
        <taxon>Streptophyta</taxon>
        <taxon>Embryophyta</taxon>
        <taxon>Tracheophyta</taxon>
        <taxon>Spermatophyta</taxon>
        <taxon>Magnoliopsida</taxon>
        <taxon>eudicotyledons</taxon>
        <taxon>Gunneridae</taxon>
        <taxon>Pentapetalae</taxon>
        <taxon>rosids</taxon>
        <taxon>malvids</taxon>
        <taxon>Brassicales</taxon>
        <taxon>Brassicaceae</taxon>
        <taxon>Brassiceae</taxon>
        <taxon>Brassica</taxon>
    </lineage>
</organism>
<name>A0A8S9K8I4_BRACR</name>
<accession>A0A8S9K8I4</accession>
<protein>
    <submittedName>
        <fullName evidence="1">Uncharacterized protein</fullName>
    </submittedName>
</protein>
<dbReference type="EMBL" id="QGKY02000190">
    <property type="protein sequence ID" value="KAF2589863.1"/>
    <property type="molecule type" value="Genomic_DNA"/>
</dbReference>